<accession>A0AAJ0I766</accession>
<name>A0AAJ0I766_9PEZI</name>
<evidence type="ECO:0000313" key="3">
    <source>
        <dbReference type="Proteomes" id="UP001285908"/>
    </source>
</evidence>
<feature type="domain" description="DUF7587" evidence="1">
    <location>
        <begin position="15"/>
        <end position="110"/>
    </location>
</feature>
<evidence type="ECO:0000313" key="2">
    <source>
        <dbReference type="EMBL" id="KAK3492098.1"/>
    </source>
</evidence>
<evidence type="ECO:0000259" key="1">
    <source>
        <dbReference type="Pfam" id="PF24494"/>
    </source>
</evidence>
<keyword evidence="3" id="KW-1185">Reference proteome</keyword>
<dbReference type="GeneID" id="87869862"/>
<dbReference type="Proteomes" id="UP001285908">
    <property type="component" value="Unassembled WGS sequence"/>
</dbReference>
<gene>
    <name evidence="2" type="ORF">B0T23DRAFT_134160</name>
</gene>
<dbReference type="Pfam" id="PF24494">
    <property type="entry name" value="DUF7587"/>
    <property type="match status" value="1"/>
</dbReference>
<sequence length="158" mass="18342">MAQSTNNFNVLIPERPRYLYFVQHASSRARMTNDGGFEAADNWTTPYSCAHLQQLIMNHVNWTCRIPSCFISTFGSFDHAYDWGMQRHRPITIHQIDTNQMHPQRPIFTACYFTPNCCVCEYLFLHDIAGSSITYRYSLPGSIPLNETNMTVTRSAWY</sequence>
<comment type="caution">
    <text evidence="2">The sequence shown here is derived from an EMBL/GenBank/DDBJ whole genome shotgun (WGS) entry which is preliminary data.</text>
</comment>
<protein>
    <recommendedName>
        <fullName evidence="1">DUF7587 domain-containing protein</fullName>
    </recommendedName>
</protein>
<dbReference type="RefSeq" id="XP_062692556.1">
    <property type="nucleotide sequence ID" value="XM_062832240.1"/>
</dbReference>
<dbReference type="AlphaFoldDB" id="A0AAJ0I766"/>
<proteinExistence type="predicted"/>
<organism evidence="2 3">
    <name type="scientific">Neurospora hispaniola</name>
    <dbReference type="NCBI Taxonomy" id="588809"/>
    <lineage>
        <taxon>Eukaryota</taxon>
        <taxon>Fungi</taxon>
        <taxon>Dikarya</taxon>
        <taxon>Ascomycota</taxon>
        <taxon>Pezizomycotina</taxon>
        <taxon>Sordariomycetes</taxon>
        <taxon>Sordariomycetidae</taxon>
        <taxon>Sordariales</taxon>
        <taxon>Sordariaceae</taxon>
        <taxon>Neurospora</taxon>
    </lineage>
</organism>
<dbReference type="PANTHER" id="PTHR40781:SF1">
    <property type="match status" value="1"/>
</dbReference>
<reference evidence="2 3" key="1">
    <citation type="journal article" date="2023" name="Mol. Phylogenet. Evol.">
        <title>Genome-scale phylogeny and comparative genomics of the fungal order Sordariales.</title>
        <authorList>
            <person name="Hensen N."/>
            <person name="Bonometti L."/>
            <person name="Westerberg I."/>
            <person name="Brannstrom I.O."/>
            <person name="Guillou S."/>
            <person name="Cros-Aarteil S."/>
            <person name="Calhoun S."/>
            <person name="Haridas S."/>
            <person name="Kuo A."/>
            <person name="Mondo S."/>
            <person name="Pangilinan J."/>
            <person name="Riley R."/>
            <person name="LaButti K."/>
            <person name="Andreopoulos B."/>
            <person name="Lipzen A."/>
            <person name="Chen C."/>
            <person name="Yan M."/>
            <person name="Daum C."/>
            <person name="Ng V."/>
            <person name="Clum A."/>
            <person name="Steindorff A."/>
            <person name="Ohm R.A."/>
            <person name="Martin F."/>
            <person name="Silar P."/>
            <person name="Natvig D.O."/>
            <person name="Lalanne C."/>
            <person name="Gautier V."/>
            <person name="Ament-Velasquez S.L."/>
            <person name="Kruys A."/>
            <person name="Hutchinson M.I."/>
            <person name="Powell A.J."/>
            <person name="Barry K."/>
            <person name="Miller A.N."/>
            <person name="Grigoriev I.V."/>
            <person name="Debuchy R."/>
            <person name="Gladieux P."/>
            <person name="Hiltunen Thoren M."/>
            <person name="Johannesson H."/>
        </authorList>
    </citation>
    <scope>NUCLEOTIDE SEQUENCE [LARGE SCALE GENOMIC DNA]</scope>
    <source>
        <strain evidence="2 3">FGSC 10403</strain>
    </source>
</reference>
<dbReference type="InterPro" id="IPR056009">
    <property type="entry name" value="DUF7587"/>
</dbReference>
<dbReference type="PANTHER" id="PTHR40781">
    <property type="match status" value="1"/>
</dbReference>
<dbReference type="EMBL" id="JAULSX010000004">
    <property type="protein sequence ID" value="KAK3492098.1"/>
    <property type="molecule type" value="Genomic_DNA"/>
</dbReference>